<evidence type="ECO:0000313" key="2">
    <source>
        <dbReference type="Proteomes" id="UP000003150"/>
    </source>
</evidence>
<dbReference type="AlphaFoldDB" id="D4TXB4"/>
<dbReference type="HOGENOM" id="CLU_2476412_0_0_11"/>
<comment type="caution">
    <text evidence="1">The sequence shown here is derived from an EMBL/GenBank/DDBJ whole genome shotgun (WGS) entry which is preliminary data.</text>
</comment>
<sequence>MEETLLGPSDRLLIIFARANNEWRDVLAEHCAGEYTRELHLPADHAHLNNETWYTGQDLPSFLGISHHPTDVAICGNYVYISMFFGA</sequence>
<proteinExistence type="predicted"/>
<dbReference type="Proteomes" id="UP000003150">
    <property type="component" value="Unassembled WGS sequence"/>
</dbReference>
<protein>
    <submittedName>
        <fullName evidence="1">Uncharacterized protein</fullName>
    </submittedName>
</protein>
<accession>D4TXB4</accession>
<name>D4TXB4_9ACTO</name>
<organism evidence="1 2">
    <name type="scientific">Schaalia odontolytica F0309</name>
    <dbReference type="NCBI Taxonomy" id="649742"/>
    <lineage>
        <taxon>Bacteria</taxon>
        <taxon>Bacillati</taxon>
        <taxon>Actinomycetota</taxon>
        <taxon>Actinomycetes</taxon>
        <taxon>Actinomycetales</taxon>
        <taxon>Actinomycetaceae</taxon>
        <taxon>Schaalia</taxon>
    </lineage>
</organism>
<dbReference type="EMBL" id="ACYT02000015">
    <property type="protein sequence ID" value="EFF80565.1"/>
    <property type="molecule type" value="Genomic_DNA"/>
</dbReference>
<gene>
    <name evidence="1" type="ORF">HMPREF0970_00571</name>
</gene>
<reference evidence="1 2" key="1">
    <citation type="submission" date="2009-10" db="EMBL/GenBank/DDBJ databases">
        <authorList>
            <person name="Weinstock G."/>
            <person name="Sodergren E."/>
            <person name="Clifton S."/>
            <person name="Fulton L."/>
            <person name="Fulton B."/>
            <person name="Courtney L."/>
            <person name="Fronick C."/>
            <person name="Harrison M."/>
            <person name="Strong C."/>
            <person name="Farmer C."/>
            <person name="Delahaunty K."/>
            <person name="Markovic C."/>
            <person name="Hall O."/>
            <person name="Minx P."/>
            <person name="Tomlinson C."/>
            <person name="Mitreva M."/>
            <person name="Nelson J."/>
            <person name="Hou S."/>
            <person name="Wollam A."/>
            <person name="Pepin K.H."/>
            <person name="Johnson M."/>
            <person name="Bhonagiri V."/>
            <person name="Nash W.E."/>
            <person name="Warren W."/>
            <person name="Chinwalla A."/>
            <person name="Mardis E.R."/>
            <person name="Wilson R.K."/>
        </authorList>
    </citation>
    <scope>NUCLEOTIDE SEQUENCE [LARGE SCALE GENOMIC DNA]</scope>
    <source>
        <strain evidence="1 2">F0309</strain>
    </source>
</reference>
<evidence type="ECO:0000313" key="1">
    <source>
        <dbReference type="EMBL" id="EFF80565.1"/>
    </source>
</evidence>